<feature type="domain" description="TonB-dependent receptor plug" evidence="14">
    <location>
        <begin position="94"/>
        <end position="196"/>
    </location>
</feature>
<dbReference type="InterPro" id="IPR000531">
    <property type="entry name" value="Beta-barrel_TonB"/>
</dbReference>
<dbReference type="Proteomes" id="UP000326202">
    <property type="component" value="Chromosome"/>
</dbReference>
<dbReference type="Gene3D" id="2.40.170.20">
    <property type="entry name" value="TonB-dependent receptor, beta-barrel domain"/>
    <property type="match status" value="1"/>
</dbReference>
<dbReference type="InterPro" id="IPR039426">
    <property type="entry name" value="TonB-dep_rcpt-like"/>
</dbReference>
<evidence type="ECO:0000259" key="14">
    <source>
        <dbReference type="Pfam" id="PF07715"/>
    </source>
</evidence>
<dbReference type="SUPFAM" id="SSF56935">
    <property type="entry name" value="Porins"/>
    <property type="match status" value="1"/>
</dbReference>
<evidence type="ECO:0000256" key="10">
    <source>
        <dbReference type="RuleBase" id="RU003357"/>
    </source>
</evidence>
<feature type="compositionally biased region" description="Low complexity" evidence="11">
    <location>
        <begin position="33"/>
        <end position="43"/>
    </location>
</feature>
<dbReference type="PROSITE" id="PS52016">
    <property type="entry name" value="TONB_DEPENDENT_REC_3"/>
    <property type="match status" value="1"/>
</dbReference>
<organism evidence="15 16">
    <name type="scientific">Hypericibacter terrae</name>
    <dbReference type="NCBI Taxonomy" id="2602015"/>
    <lineage>
        <taxon>Bacteria</taxon>
        <taxon>Pseudomonadati</taxon>
        <taxon>Pseudomonadota</taxon>
        <taxon>Alphaproteobacteria</taxon>
        <taxon>Rhodospirillales</taxon>
        <taxon>Dongiaceae</taxon>
        <taxon>Hypericibacter</taxon>
    </lineage>
</organism>
<keyword evidence="16" id="KW-1185">Reference proteome</keyword>
<gene>
    <name evidence="15" type="ORF">FRZ44_25270</name>
</gene>
<evidence type="ECO:0000256" key="6">
    <source>
        <dbReference type="ARBA" id="ARBA00023077"/>
    </source>
</evidence>
<dbReference type="GO" id="GO:0009279">
    <property type="term" value="C:cell outer membrane"/>
    <property type="evidence" value="ECO:0007669"/>
    <property type="project" value="UniProtKB-SubCell"/>
</dbReference>
<accession>A0A5J6MJ58</accession>
<keyword evidence="4 9" id="KW-1134">Transmembrane beta strand</keyword>
<keyword evidence="6 10" id="KW-0798">TonB box</keyword>
<evidence type="ECO:0000256" key="1">
    <source>
        <dbReference type="ARBA" id="ARBA00004571"/>
    </source>
</evidence>
<evidence type="ECO:0000256" key="5">
    <source>
        <dbReference type="ARBA" id="ARBA00022692"/>
    </source>
</evidence>
<reference evidence="15 16" key="1">
    <citation type="submission" date="2019-08" db="EMBL/GenBank/DDBJ databases">
        <title>Hyperibacter terrae gen. nov., sp. nov. and Hyperibacter viscosus sp. nov., two new members in the family Rhodospirillaceae isolated from the rhizosphere of Hypericum perforatum.</title>
        <authorList>
            <person name="Noviana Z."/>
        </authorList>
    </citation>
    <scope>NUCLEOTIDE SEQUENCE [LARGE SCALE GENOMIC DNA]</scope>
    <source>
        <strain evidence="15 16">R5913</strain>
    </source>
</reference>
<feature type="signal peptide" evidence="12">
    <location>
        <begin position="1"/>
        <end position="30"/>
    </location>
</feature>
<sequence>MATLLRRVTAYSVFLALPIALWLIGSSAGAQETQTQTQNQTQTLSPDQTGTEATEDGTAPTNTETPPPAGSPVTRMSVPPVTVTATRNAMEAFEYPGSVSVIDQEKIQTRIPSTVDDVMVGVPNVTFAGGPRRNGESPIIRGFTAQDVIILLDGTRQDLITGHDSRFFLDPALLESVEVVRGATSALYGSGGLGGVIELRTKDASDFLEPGETFGMNGFIGGQSVDDQVSSGVTMFGKVGDNLDLIGSFVFRDSDNIDLGDDEELDADDQILSGLAKAKYTTGAHSFEGAWLRYDGSATEPGNAQSTTDDGLEDKDIVTQTWRGTYNFHEPGNPWIDLDATVYYTQNDIHEKRIDDLGPGPEGEELKRDLDTVGMRVDNRTRFDLGTDSNVVFTYGVEAYRDNQDGDDDGEDLAGVPDAYSNLAGVFTQAEFTVPAPFGMPGDFLIIPGVRFDYYASDSDLANDNVDTAVSPKIATSYMPTDWLMFYGSYGYAFSAPNINDLYLTGVHFEIPLGPPFPTIVNRFQPNPDLKSQTTRTVEAGMGLDFEDVLMANDRATAKGGWFLIYGDDLISRNVIQPAPFVDCNPFIPGDCDGTTIIDNVNKAKLDGVELEAQYENDYMIFGAAYSHIDGENTETGEPLGDLQPDTTTFHVAAKIPPADVQIGSYITWAQDFTNTDDPTLERDGYVVTDIYAVWAPQQEILRGFTLAAGIDNLFDETYTRVYTGSNEAGRNFKAMMSYQIAW</sequence>
<dbReference type="PANTHER" id="PTHR30069:SF41">
    <property type="entry name" value="HEME_HEMOPEXIN UTILIZATION PROTEIN C"/>
    <property type="match status" value="1"/>
</dbReference>
<dbReference type="GO" id="GO:0015344">
    <property type="term" value="F:siderophore uptake transmembrane transporter activity"/>
    <property type="evidence" value="ECO:0007669"/>
    <property type="project" value="TreeGrafter"/>
</dbReference>
<evidence type="ECO:0000256" key="9">
    <source>
        <dbReference type="PROSITE-ProRule" id="PRU01360"/>
    </source>
</evidence>
<evidence type="ECO:0000256" key="7">
    <source>
        <dbReference type="ARBA" id="ARBA00023136"/>
    </source>
</evidence>
<dbReference type="Pfam" id="PF07715">
    <property type="entry name" value="Plug"/>
    <property type="match status" value="1"/>
</dbReference>
<feature type="region of interest" description="Disordered" evidence="11">
    <location>
        <begin position="33"/>
        <end position="78"/>
    </location>
</feature>
<dbReference type="OrthoDB" id="9760333at2"/>
<comment type="subcellular location">
    <subcellularLocation>
        <location evidence="1 9">Cell outer membrane</location>
        <topology evidence="1 9">Multi-pass membrane protein</topology>
    </subcellularLocation>
</comment>
<dbReference type="CDD" id="cd01347">
    <property type="entry name" value="ligand_gated_channel"/>
    <property type="match status" value="1"/>
</dbReference>
<comment type="similarity">
    <text evidence="2 9 10">Belongs to the TonB-dependent receptor family.</text>
</comment>
<feature type="chain" id="PRO_5023857552" evidence="12">
    <location>
        <begin position="31"/>
        <end position="743"/>
    </location>
</feature>
<keyword evidence="5 9" id="KW-0812">Transmembrane</keyword>
<dbReference type="InterPro" id="IPR011276">
    <property type="entry name" value="TonB_haem/Hb_rcpt"/>
</dbReference>
<evidence type="ECO:0000256" key="4">
    <source>
        <dbReference type="ARBA" id="ARBA00022452"/>
    </source>
</evidence>
<dbReference type="AlphaFoldDB" id="A0A5J6MJ58"/>
<proteinExistence type="inferred from homology"/>
<dbReference type="InterPro" id="IPR037066">
    <property type="entry name" value="Plug_dom_sf"/>
</dbReference>
<name>A0A5J6MJ58_9PROT</name>
<evidence type="ECO:0000256" key="2">
    <source>
        <dbReference type="ARBA" id="ARBA00009810"/>
    </source>
</evidence>
<evidence type="ECO:0000256" key="11">
    <source>
        <dbReference type="SAM" id="MobiDB-lite"/>
    </source>
</evidence>
<evidence type="ECO:0000256" key="3">
    <source>
        <dbReference type="ARBA" id="ARBA00022448"/>
    </source>
</evidence>
<keyword evidence="3 9" id="KW-0813">Transport</keyword>
<evidence type="ECO:0000259" key="13">
    <source>
        <dbReference type="Pfam" id="PF00593"/>
    </source>
</evidence>
<evidence type="ECO:0000313" key="15">
    <source>
        <dbReference type="EMBL" id="QEX17231.1"/>
    </source>
</evidence>
<dbReference type="InterPro" id="IPR036942">
    <property type="entry name" value="Beta-barrel_TonB_sf"/>
</dbReference>
<keyword evidence="12" id="KW-0732">Signal</keyword>
<dbReference type="GO" id="GO:0044718">
    <property type="term" value="P:siderophore transmembrane transport"/>
    <property type="evidence" value="ECO:0007669"/>
    <property type="project" value="TreeGrafter"/>
</dbReference>
<dbReference type="KEGG" id="htq:FRZ44_25270"/>
<feature type="domain" description="TonB-dependent receptor-like beta-barrel" evidence="13">
    <location>
        <begin position="266"/>
        <end position="714"/>
    </location>
</feature>
<dbReference type="PANTHER" id="PTHR30069">
    <property type="entry name" value="TONB-DEPENDENT OUTER MEMBRANE RECEPTOR"/>
    <property type="match status" value="1"/>
</dbReference>
<dbReference type="InterPro" id="IPR012910">
    <property type="entry name" value="Plug_dom"/>
</dbReference>
<keyword evidence="7 9" id="KW-0472">Membrane</keyword>
<evidence type="ECO:0000256" key="12">
    <source>
        <dbReference type="SAM" id="SignalP"/>
    </source>
</evidence>
<protein>
    <submittedName>
        <fullName evidence="15">Ligand-gated channel protein</fullName>
    </submittedName>
</protein>
<dbReference type="Pfam" id="PF00593">
    <property type="entry name" value="TonB_dep_Rec_b-barrel"/>
    <property type="match status" value="1"/>
</dbReference>
<dbReference type="EMBL" id="CP042906">
    <property type="protein sequence ID" value="QEX17231.1"/>
    <property type="molecule type" value="Genomic_DNA"/>
</dbReference>
<dbReference type="GO" id="GO:0015232">
    <property type="term" value="F:heme transmembrane transporter activity"/>
    <property type="evidence" value="ECO:0007669"/>
    <property type="project" value="InterPro"/>
</dbReference>
<dbReference type="NCBIfam" id="TIGR01785">
    <property type="entry name" value="TonB-hemin"/>
    <property type="match status" value="1"/>
</dbReference>
<dbReference type="Gene3D" id="2.170.130.10">
    <property type="entry name" value="TonB-dependent receptor, plug domain"/>
    <property type="match status" value="1"/>
</dbReference>
<evidence type="ECO:0000256" key="8">
    <source>
        <dbReference type="ARBA" id="ARBA00023237"/>
    </source>
</evidence>
<keyword evidence="8 9" id="KW-0998">Cell outer membrane</keyword>
<dbReference type="RefSeq" id="WP_151177506.1">
    <property type="nucleotide sequence ID" value="NZ_CP042906.1"/>
</dbReference>
<evidence type="ECO:0000313" key="16">
    <source>
        <dbReference type="Proteomes" id="UP000326202"/>
    </source>
</evidence>